<dbReference type="PANTHER" id="PTHR37423">
    <property type="entry name" value="SOLUBLE LYTIC MUREIN TRANSGLYCOSYLASE-RELATED"/>
    <property type="match status" value="1"/>
</dbReference>
<gene>
    <name evidence="6" type="ORF">BOV88_04395</name>
    <name evidence="5" type="ORF">JV46_22660</name>
</gene>
<comment type="caution">
    <text evidence="5">The sequence shown here is derived from an EMBL/GenBank/DDBJ whole genome shotgun (WGS) entry which is preliminary data.</text>
</comment>
<dbReference type="Gene3D" id="1.10.530.10">
    <property type="match status" value="1"/>
</dbReference>
<evidence type="ECO:0000313" key="5">
    <source>
        <dbReference type="EMBL" id="KHF26435.1"/>
    </source>
</evidence>
<evidence type="ECO:0000256" key="2">
    <source>
        <dbReference type="SAM" id="MobiDB-lite"/>
    </source>
</evidence>
<organism evidence="5 7">
    <name type="scientific">Solemya velum gill symbiont</name>
    <dbReference type="NCBI Taxonomy" id="2340"/>
    <lineage>
        <taxon>Bacteria</taxon>
        <taxon>Pseudomonadati</taxon>
        <taxon>Pseudomonadota</taxon>
        <taxon>Gammaproteobacteria</taxon>
        <taxon>sulfur-oxidizing symbionts</taxon>
    </lineage>
</organism>
<keyword evidence="3" id="KW-0732">Signal</keyword>
<dbReference type="eggNOG" id="COG4623">
    <property type="taxonomic scope" value="Bacteria"/>
</dbReference>
<protein>
    <submittedName>
        <fullName evidence="5">Soluble lytic transglycosylase/ABC-type amino acid-binding protein</fullName>
    </submittedName>
</protein>
<proteinExistence type="inferred from homology"/>
<evidence type="ECO:0000259" key="4">
    <source>
        <dbReference type="Pfam" id="PF01464"/>
    </source>
</evidence>
<name>A0A0B0HBL7_SOVGS</name>
<dbReference type="GeneID" id="86992252"/>
<accession>A0A0B0HBL7</accession>
<dbReference type="EMBL" id="JRAA01000001">
    <property type="protein sequence ID" value="KHF26435.1"/>
    <property type="molecule type" value="Genomic_DNA"/>
</dbReference>
<feature type="signal peptide" evidence="3">
    <location>
        <begin position="1"/>
        <end position="20"/>
    </location>
</feature>
<evidence type="ECO:0000313" key="7">
    <source>
        <dbReference type="Proteomes" id="UP000030856"/>
    </source>
</evidence>
<dbReference type="STRING" id="2340.JV46_22660"/>
<reference evidence="6 8" key="2">
    <citation type="submission" date="2016-11" db="EMBL/GenBank/DDBJ databases">
        <title>Mixed transmission modes and dynamic genome evolution in an obligate animal-bacterial symbiosis.</title>
        <authorList>
            <person name="Russell S.L."/>
            <person name="Corbett-Detig R.B."/>
            <person name="Cavanaugh C.M."/>
        </authorList>
    </citation>
    <scope>NUCLEOTIDE SEQUENCE [LARGE SCALE GENOMIC DNA]</scope>
    <source>
        <strain evidence="6">MA-KB16</strain>
    </source>
</reference>
<dbReference type="EMBL" id="MPNX01000004">
    <property type="protein sequence ID" value="OOY35491.1"/>
    <property type="molecule type" value="Genomic_DNA"/>
</dbReference>
<reference evidence="5 7" key="1">
    <citation type="journal article" date="2014" name="BMC Genomics">
        <title>The genome of the intracellular bacterium of the coastal bivalve, Solemya velum: a blueprint for thriving in and out of symbiosis.</title>
        <authorList>
            <person name="Dmytrenko O."/>
            <person name="Russell S.L."/>
            <person name="Loo W.T."/>
            <person name="Fontanez K.M."/>
            <person name="Liao L."/>
            <person name="Roeselers G."/>
            <person name="Sharma R."/>
            <person name="Stewart F.J."/>
            <person name="Newton I.L."/>
            <person name="Woyke T."/>
            <person name="Wu D."/>
            <person name="Lang J.M."/>
            <person name="Eisen J.A."/>
            <person name="Cavanaugh C.M."/>
        </authorList>
    </citation>
    <scope>NUCLEOTIDE SEQUENCE [LARGE SCALE GENOMIC DNA]</scope>
    <source>
        <strain evidence="5 7">WH</strain>
    </source>
</reference>
<keyword evidence="7" id="KW-1185">Reference proteome</keyword>
<dbReference type="OrthoDB" id="92254at2"/>
<feature type="region of interest" description="Disordered" evidence="2">
    <location>
        <begin position="186"/>
        <end position="215"/>
    </location>
</feature>
<sequence length="223" mass="25973">MDRPGLLFFVALLLPVIALAAVKDPPVDDEHWSNKYDDHFRKYSKHYFGPAFDWRWFKAQGIAESNLKPKAKSRVGAKGVMQIMPATFREIQKKNPHYKDITTPRWNIAAGIYYDRQMYKLWKKENENISPKERLAFALGSYNAGFGGVRKAYRKASTSDKKAQSWQEVSPYAPKETRNYVKRIHGLMQTASVPKPEPTSAPENEEQKQQQPKSFLYHFFRQR</sequence>
<dbReference type="PANTHER" id="PTHR37423:SF2">
    <property type="entry name" value="MEMBRANE-BOUND LYTIC MUREIN TRANSGLYCOSYLASE C"/>
    <property type="match status" value="1"/>
</dbReference>
<comment type="similarity">
    <text evidence="1">Belongs to the transglycosylase Slt family.</text>
</comment>
<dbReference type="SUPFAM" id="SSF53955">
    <property type="entry name" value="Lysozyme-like"/>
    <property type="match status" value="1"/>
</dbReference>
<dbReference type="Proteomes" id="UP000030856">
    <property type="component" value="Unassembled WGS sequence"/>
</dbReference>
<feature type="chain" id="PRO_5010611225" evidence="3">
    <location>
        <begin position="21"/>
        <end position="223"/>
    </location>
</feature>
<feature type="domain" description="Transglycosylase SLT" evidence="4">
    <location>
        <begin position="62"/>
        <end position="163"/>
    </location>
</feature>
<dbReference type="AlphaFoldDB" id="A0A0B0HBL7"/>
<dbReference type="InterPro" id="IPR008258">
    <property type="entry name" value="Transglycosylase_SLT_dom_1"/>
</dbReference>
<evidence type="ECO:0000313" key="8">
    <source>
        <dbReference type="Proteomes" id="UP000190962"/>
    </source>
</evidence>
<dbReference type="InterPro" id="IPR023346">
    <property type="entry name" value="Lysozyme-like_dom_sf"/>
</dbReference>
<evidence type="ECO:0000313" key="6">
    <source>
        <dbReference type="EMBL" id="OOY35491.1"/>
    </source>
</evidence>
<evidence type="ECO:0000256" key="1">
    <source>
        <dbReference type="ARBA" id="ARBA00007734"/>
    </source>
</evidence>
<dbReference type="Proteomes" id="UP000190962">
    <property type="component" value="Unassembled WGS sequence"/>
</dbReference>
<dbReference type="Pfam" id="PF01464">
    <property type="entry name" value="SLT"/>
    <property type="match status" value="1"/>
</dbReference>
<evidence type="ECO:0000256" key="3">
    <source>
        <dbReference type="SAM" id="SignalP"/>
    </source>
</evidence>
<dbReference type="RefSeq" id="WP_078452672.1">
    <property type="nucleotide sequence ID" value="NZ_JRAA01000001.1"/>
</dbReference>